<accession>A0ABW5BJ01</accession>
<feature type="signal peptide" evidence="1">
    <location>
        <begin position="1"/>
        <end position="23"/>
    </location>
</feature>
<dbReference type="Gene3D" id="3.40.190.10">
    <property type="entry name" value="Periplasmic binding protein-like II"/>
    <property type="match status" value="2"/>
</dbReference>
<protein>
    <submittedName>
        <fullName evidence="2">Substrate-binding periplasmic protein</fullName>
    </submittedName>
</protein>
<dbReference type="EMBL" id="JBHUII010000004">
    <property type="protein sequence ID" value="MFD2206107.1"/>
    <property type="molecule type" value="Genomic_DNA"/>
</dbReference>
<comment type="caution">
    <text evidence="2">The sequence shown here is derived from an EMBL/GenBank/DDBJ whole genome shotgun (WGS) entry which is preliminary data.</text>
</comment>
<keyword evidence="3" id="KW-1185">Reference proteome</keyword>
<organism evidence="2 3">
    <name type="scientific">Kiloniella antarctica</name>
    <dbReference type="NCBI Taxonomy" id="1550907"/>
    <lineage>
        <taxon>Bacteria</taxon>
        <taxon>Pseudomonadati</taxon>
        <taxon>Pseudomonadota</taxon>
        <taxon>Alphaproteobacteria</taxon>
        <taxon>Rhodospirillales</taxon>
        <taxon>Kiloniellaceae</taxon>
        <taxon>Kiloniella</taxon>
    </lineage>
</organism>
<feature type="chain" id="PRO_5047305731" evidence="1">
    <location>
        <begin position="24"/>
        <end position="269"/>
    </location>
</feature>
<dbReference type="Proteomes" id="UP001597294">
    <property type="component" value="Unassembled WGS sequence"/>
</dbReference>
<evidence type="ECO:0000256" key="1">
    <source>
        <dbReference type="SAM" id="SignalP"/>
    </source>
</evidence>
<name>A0ABW5BJ01_9PROT</name>
<sequence length="269" mass="30970">MGYFPRLVLLIALGFFGSVFSSAASSFAQAETLRIASIDWCPQLCPQEDKEGYVLDTVKEIFKNSPYEIEVVTYSWTRAIHLARVGKVHALLSPAKPEAPDLLYPEQEVGTQKMCFFVKNTSPWKYEGITSLRDQKIGIAIDTSIEELNTFIKEHKDKFFFSPYGTDYLEHSFNMIERGRLDSFIFTYNSTVYSLLQRKLVDRIKSAGCVSSGNIYMAFTPDKQQRAFVLDAMRYFDKKMTELVRKEEIANIMRNYGLPSWKNTELKVF</sequence>
<proteinExistence type="predicted"/>
<dbReference type="PANTHER" id="PTHR35936:SF25">
    <property type="entry name" value="ABC TRANSPORTER SUBSTRATE-BINDING PROTEIN"/>
    <property type="match status" value="1"/>
</dbReference>
<dbReference type="SUPFAM" id="SSF53850">
    <property type="entry name" value="Periplasmic binding protein-like II"/>
    <property type="match status" value="1"/>
</dbReference>
<gene>
    <name evidence="2" type="ORF">ACFSKO_10805</name>
</gene>
<dbReference type="PANTHER" id="PTHR35936">
    <property type="entry name" value="MEMBRANE-BOUND LYTIC MUREIN TRANSGLYCOSYLASE F"/>
    <property type="match status" value="1"/>
</dbReference>
<reference evidence="3" key="1">
    <citation type="journal article" date="2019" name="Int. J. Syst. Evol. Microbiol.">
        <title>The Global Catalogue of Microorganisms (GCM) 10K type strain sequencing project: providing services to taxonomists for standard genome sequencing and annotation.</title>
        <authorList>
            <consortium name="The Broad Institute Genomics Platform"/>
            <consortium name="The Broad Institute Genome Sequencing Center for Infectious Disease"/>
            <person name="Wu L."/>
            <person name="Ma J."/>
        </authorList>
    </citation>
    <scope>NUCLEOTIDE SEQUENCE [LARGE SCALE GENOMIC DNA]</scope>
    <source>
        <strain evidence="3">CGMCC 4.7192</strain>
    </source>
</reference>
<keyword evidence="1" id="KW-0732">Signal</keyword>
<evidence type="ECO:0000313" key="3">
    <source>
        <dbReference type="Proteomes" id="UP001597294"/>
    </source>
</evidence>
<evidence type="ECO:0000313" key="2">
    <source>
        <dbReference type="EMBL" id="MFD2206107.1"/>
    </source>
</evidence>
<dbReference type="RefSeq" id="WP_380251363.1">
    <property type="nucleotide sequence ID" value="NZ_JBHUII010000004.1"/>
</dbReference>